<dbReference type="PANTHER" id="PTHR35525:SF3">
    <property type="entry name" value="BLL6575 PROTEIN"/>
    <property type="match status" value="1"/>
</dbReference>
<dbReference type="EMBL" id="JAROCF010000001">
    <property type="protein sequence ID" value="MDN4614115.1"/>
    <property type="molecule type" value="Genomic_DNA"/>
</dbReference>
<dbReference type="PANTHER" id="PTHR35525">
    <property type="entry name" value="BLL6575 PROTEIN"/>
    <property type="match status" value="1"/>
</dbReference>
<evidence type="ECO:0000313" key="3">
    <source>
        <dbReference type="Proteomes" id="UP001174208"/>
    </source>
</evidence>
<dbReference type="Pfam" id="PF07336">
    <property type="entry name" value="ABATE"/>
    <property type="match status" value="1"/>
</dbReference>
<evidence type="ECO:0000313" key="2">
    <source>
        <dbReference type="EMBL" id="MDN4614115.1"/>
    </source>
</evidence>
<gene>
    <name evidence="2" type="ORF">P5G50_06580</name>
</gene>
<accession>A0ABT8K9H5</accession>
<dbReference type="RefSeq" id="WP_301210569.1">
    <property type="nucleotide sequence ID" value="NZ_JAROCF010000001.1"/>
</dbReference>
<dbReference type="Pfam" id="PF11706">
    <property type="entry name" value="zf-CGNR"/>
    <property type="match status" value="1"/>
</dbReference>
<comment type="caution">
    <text evidence="2">The sequence shown here is derived from an EMBL/GenBank/DDBJ whole genome shotgun (WGS) entry which is preliminary data.</text>
</comment>
<sequence>MIHAFPCGTLPLDFVGTLRARRNPEPLEKFAAPGDVSAWFMEAGMIDDAPPAGDADLQRAVEVRERIYALLDASLHGTPLLADDVAFVNEVAAGSPVRLELSDGTVRRSGTIADGLGSLARETIAILGSPDAALLRECARPECTQVYLDRSRGHRREWCSMKTCGNRMKATAFRERRREAAA</sequence>
<reference evidence="2" key="1">
    <citation type="submission" date="2023-06" db="EMBL/GenBank/DDBJ databases">
        <title>MT1 and MT2 Draft Genomes of Novel Species.</title>
        <authorList>
            <person name="Venkateswaran K."/>
        </authorList>
    </citation>
    <scope>NUCLEOTIDE SEQUENCE</scope>
    <source>
        <strain evidence="2">F6_8S_P_1B</strain>
    </source>
</reference>
<protein>
    <submittedName>
        <fullName evidence="2">ABATE domain-containing protein</fullName>
    </submittedName>
</protein>
<name>A0ABT8K9H5_9MICO</name>
<evidence type="ECO:0000259" key="1">
    <source>
        <dbReference type="Pfam" id="PF11706"/>
    </source>
</evidence>
<dbReference type="InterPro" id="IPR021005">
    <property type="entry name" value="Znf_CGNR"/>
</dbReference>
<organism evidence="2 3">
    <name type="scientific">Leifsonia williamsii</name>
    <dbReference type="NCBI Taxonomy" id="3035919"/>
    <lineage>
        <taxon>Bacteria</taxon>
        <taxon>Bacillati</taxon>
        <taxon>Actinomycetota</taxon>
        <taxon>Actinomycetes</taxon>
        <taxon>Micrococcales</taxon>
        <taxon>Microbacteriaceae</taxon>
        <taxon>Leifsonia</taxon>
    </lineage>
</organism>
<feature type="domain" description="Zinc finger CGNR" evidence="1">
    <location>
        <begin position="135"/>
        <end position="177"/>
    </location>
</feature>
<proteinExistence type="predicted"/>
<dbReference type="InterPro" id="IPR023286">
    <property type="entry name" value="ABATE_dom_sf"/>
</dbReference>
<dbReference type="Gene3D" id="1.10.3300.10">
    <property type="entry name" value="Jann2411-like domain"/>
    <property type="match status" value="1"/>
</dbReference>
<dbReference type="InterPro" id="IPR010852">
    <property type="entry name" value="ABATE"/>
</dbReference>
<dbReference type="SUPFAM" id="SSF160904">
    <property type="entry name" value="Jann2411-like"/>
    <property type="match status" value="1"/>
</dbReference>
<keyword evidence="3" id="KW-1185">Reference proteome</keyword>
<dbReference type="Proteomes" id="UP001174208">
    <property type="component" value="Unassembled WGS sequence"/>
</dbReference>